<organism evidence="1 2">
    <name type="scientific">Afipia massiliensis</name>
    <dbReference type="NCBI Taxonomy" id="211460"/>
    <lineage>
        <taxon>Bacteria</taxon>
        <taxon>Pseudomonadati</taxon>
        <taxon>Pseudomonadota</taxon>
        <taxon>Alphaproteobacteria</taxon>
        <taxon>Hyphomicrobiales</taxon>
        <taxon>Nitrobacteraceae</taxon>
        <taxon>Afipia</taxon>
    </lineage>
</organism>
<evidence type="ECO:0000313" key="1">
    <source>
        <dbReference type="EMBL" id="MBB5054680.1"/>
    </source>
</evidence>
<sequence>MTQNARLRGTQPAAVIAIIVRKFVLIARATSVGPVLSIGCNRQNDIGQFPLPRRVVLFRFRQTLPEHILVCDIPEYKLNLTPRLWAVRHCQHLEPEYGPNNRDVSGKHLMFFG</sequence>
<dbReference type="Proteomes" id="UP000521227">
    <property type="component" value="Unassembled WGS sequence"/>
</dbReference>
<proteinExistence type="predicted"/>
<protein>
    <submittedName>
        <fullName evidence="1">Uncharacterized protein</fullName>
    </submittedName>
</protein>
<evidence type="ECO:0000313" key="2">
    <source>
        <dbReference type="Proteomes" id="UP000521227"/>
    </source>
</evidence>
<dbReference type="AlphaFoldDB" id="A0A840N661"/>
<name>A0A840N661_9BRAD</name>
<gene>
    <name evidence="1" type="ORF">HNQ36_004687</name>
</gene>
<comment type="caution">
    <text evidence="1">The sequence shown here is derived from an EMBL/GenBank/DDBJ whole genome shotgun (WGS) entry which is preliminary data.</text>
</comment>
<reference evidence="1 2" key="1">
    <citation type="submission" date="2020-08" db="EMBL/GenBank/DDBJ databases">
        <title>Genomic Encyclopedia of Type Strains, Phase IV (KMG-IV): sequencing the most valuable type-strain genomes for metagenomic binning, comparative biology and taxonomic classification.</title>
        <authorList>
            <person name="Goeker M."/>
        </authorList>
    </citation>
    <scope>NUCLEOTIDE SEQUENCE [LARGE SCALE GENOMIC DNA]</scope>
    <source>
        <strain evidence="1 2">DSM 17498</strain>
    </source>
</reference>
<accession>A0A840N661</accession>
<dbReference type="EMBL" id="JACHIJ010000008">
    <property type="protein sequence ID" value="MBB5054680.1"/>
    <property type="molecule type" value="Genomic_DNA"/>
</dbReference>